<evidence type="ECO:0000313" key="9">
    <source>
        <dbReference type="EMBL" id="CAE4585850.1"/>
    </source>
</evidence>
<evidence type="ECO:0000256" key="7">
    <source>
        <dbReference type="SAM" id="MobiDB-lite"/>
    </source>
</evidence>
<dbReference type="InterPro" id="IPR000504">
    <property type="entry name" value="RRM_dom"/>
</dbReference>
<dbReference type="GO" id="GO:0008380">
    <property type="term" value="P:RNA splicing"/>
    <property type="evidence" value="ECO:0007669"/>
    <property type="project" value="UniProtKB-KW"/>
</dbReference>
<reference evidence="9" key="1">
    <citation type="submission" date="2021-01" db="EMBL/GenBank/DDBJ databases">
        <authorList>
            <person name="Corre E."/>
            <person name="Pelletier E."/>
            <person name="Niang G."/>
            <person name="Scheremetjew M."/>
            <person name="Finn R."/>
            <person name="Kale V."/>
            <person name="Holt S."/>
            <person name="Cochrane G."/>
            <person name="Meng A."/>
            <person name="Brown T."/>
            <person name="Cohen L."/>
        </authorList>
    </citation>
    <scope>NUCLEOTIDE SEQUENCE</scope>
    <source>
        <strain evidence="9">CCMP3105</strain>
    </source>
</reference>
<dbReference type="SUPFAM" id="SSF54928">
    <property type="entry name" value="RNA-binding domain, RBD"/>
    <property type="match status" value="1"/>
</dbReference>
<organism evidence="9">
    <name type="scientific">Alexandrium monilatum</name>
    <dbReference type="NCBI Taxonomy" id="311494"/>
    <lineage>
        <taxon>Eukaryota</taxon>
        <taxon>Sar</taxon>
        <taxon>Alveolata</taxon>
        <taxon>Dinophyceae</taxon>
        <taxon>Gonyaulacales</taxon>
        <taxon>Pyrocystaceae</taxon>
        <taxon>Alexandrium</taxon>
    </lineage>
</organism>
<evidence type="ECO:0000256" key="1">
    <source>
        <dbReference type="ARBA" id="ARBA00004123"/>
    </source>
</evidence>
<sequence length="180" mass="20529">MARLALDLTQGITEFSSRIALKMMFAQFGEVAACWIPPLENRGKEPAYVKFNRPEAAQAALDACSGGHIYLDGVRIAAEWRSAPARTQDSRDFDAKGSNLITARDLIREAGDRDRDRDRDRRRGGKRRSRSRSRERRRGRRRSCSRSRSRERRHSASRGRRRSGDRSRSREPTPISISSG</sequence>
<protein>
    <recommendedName>
        <fullName evidence="8">RRM domain-containing protein</fullName>
    </recommendedName>
</protein>
<evidence type="ECO:0000256" key="4">
    <source>
        <dbReference type="ARBA" id="ARBA00023187"/>
    </source>
</evidence>
<dbReference type="EMBL" id="HBNR01031581">
    <property type="protein sequence ID" value="CAE4585850.1"/>
    <property type="molecule type" value="Transcribed_RNA"/>
</dbReference>
<dbReference type="PANTHER" id="PTHR48028:SF4">
    <property type="entry name" value="SC35-LIKE SPLICING FACTOR"/>
    <property type="match status" value="1"/>
</dbReference>
<feature type="domain" description="RRM" evidence="8">
    <location>
        <begin position="1"/>
        <end position="92"/>
    </location>
</feature>
<keyword evidence="4" id="KW-0508">mRNA splicing</keyword>
<dbReference type="PANTHER" id="PTHR48028">
    <property type="entry name" value="GLYCINE-RICH RNA-BINDING PROTEIN RZ1A"/>
    <property type="match status" value="1"/>
</dbReference>
<dbReference type="InterPro" id="IPR012677">
    <property type="entry name" value="Nucleotide-bd_a/b_plait_sf"/>
</dbReference>
<keyword evidence="5" id="KW-0539">Nucleus</keyword>
<name>A0A7S4QJU3_9DINO</name>
<feature type="region of interest" description="Disordered" evidence="7">
    <location>
        <begin position="111"/>
        <end position="180"/>
    </location>
</feature>
<keyword evidence="2" id="KW-0507">mRNA processing</keyword>
<keyword evidence="3 6" id="KW-0694">RNA-binding</keyword>
<proteinExistence type="predicted"/>
<feature type="compositionally biased region" description="Basic and acidic residues" evidence="7">
    <location>
        <begin position="111"/>
        <end position="121"/>
    </location>
</feature>
<gene>
    <name evidence="9" type="ORF">AMON00008_LOCUS21595</name>
</gene>
<dbReference type="Gene3D" id="3.30.70.330">
    <property type="match status" value="1"/>
</dbReference>
<evidence type="ECO:0000256" key="2">
    <source>
        <dbReference type="ARBA" id="ARBA00022664"/>
    </source>
</evidence>
<evidence type="ECO:0000256" key="6">
    <source>
        <dbReference type="PROSITE-ProRule" id="PRU00176"/>
    </source>
</evidence>
<dbReference type="CDD" id="cd00590">
    <property type="entry name" value="RRM_SF"/>
    <property type="match status" value="1"/>
</dbReference>
<accession>A0A7S4QJU3</accession>
<comment type="subcellular location">
    <subcellularLocation>
        <location evidence="1">Nucleus</location>
    </subcellularLocation>
</comment>
<dbReference type="PROSITE" id="PS50102">
    <property type="entry name" value="RRM"/>
    <property type="match status" value="1"/>
</dbReference>
<evidence type="ECO:0000256" key="3">
    <source>
        <dbReference type="ARBA" id="ARBA00022884"/>
    </source>
</evidence>
<dbReference type="Pfam" id="PF00076">
    <property type="entry name" value="RRM_1"/>
    <property type="match status" value="1"/>
</dbReference>
<dbReference type="GO" id="GO:0003723">
    <property type="term" value="F:RNA binding"/>
    <property type="evidence" value="ECO:0007669"/>
    <property type="project" value="UniProtKB-UniRule"/>
</dbReference>
<dbReference type="GO" id="GO:0006397">
    <property type="term" value="P:mRNA processing"/>
    <property type="evidence" value="ECO:0007669"/>
    <property type="project" value="UniProtKB-KW"/>
</dbReference>
<feature type="compositionally biased region" description="Basic residues" evidence="7">
    <location>
        <begin position="122"/>
        <end position="161"/>
    </location>
</feature>
<dbReference type="GO" id="GO:0005634">
    <property type="term" value="C:nucleus"/>
    <property type="evidence" value="ECO:0007669"/>
    <property type="project" value="UniProtKB-SubCell"/>
</dbReference>
<evidence type="ECO:0000259" key="8">
    <source>
        <dbReference type="PROSITE" id="PS50102"/>
    </source>
</evidence>
<dbReference type="AlphaFoldDB" id="A0A7S4QJU3"/>
<dbReference type="InterPro" id="IPR051106">
    <property type="entry name" value="RNA-bind/splicing_reg"/>
</dbReference>
<feature type="compositionally biased region" description="Basic and acidic residues" evidence="7">
    <location>
        <begin position="162"/>
        <end position="171"/>
    </location>
</feature>
<dbReference type="InterPro" id="IPR035979">
    <property type="entry name" value="RBD_domain_sf"/>
</dbReference>
<evidence type="ECO:0000256" key="5">
    <source>
        <dbReference type="ARBA" id="ARBA00023242"/>
    </source>
</evidence>